<feature type="transmembrane region" description="Helical" evidence="7">
    <location>
        <begin position="305"/>
        <end position="324"/>
    </location>
</feature>
<feature type="transmembrane region" description="Helical" evidence="7">
    <location>
        <begin position="366"/>
        <end position="392"/>
    </location>
</feature>
<feature type="transmembrane region" description="Helical" evidence="7">
    <location>
        <begin position="202"/>
        <end position="230"/>
    </location>
</feature>
<dbReference type="RefSeq" id="WP_258856567.1">
    <property type="nucleotide sequence ID" value="NZ_JANUGV010000002.1"/>
</dbReference>
<name>A0ABT2BM14_9BURK</name>
<feature type="compositionally biased region" description="Low complexity" evidence="6">
    <location>
        <begin position="1"/>
        <end position="22"/>
    </location>
</feature>
<organism evidence="8 9">
    <name type="scientific">Massilia solisilvae</name>
    <dbReference type="NCBI Taxonomy" id="1811225"/>
    <lineage>
        <taxon>Bacteria</taxon>
        <taxon>Pseudomonadati</taxon>
        <taxon>Pseudomonadota</taxon>
        <taxon>Betaproteobacteria</taxon>
        <taxon>Burkholderiales</taxon>
        <taxon>Oxalobacteraceae</taxon>
        <taxon>Telluria group</taxon>
        <taxon>Massilia</taxon>
    </lineage>
</organism>
<dbReference type="EMBL" id="JANUGV010000002">
    <property type="protein sequence ID" value="MCS0608913.1"/>
    <property type="molecule type" value="Genomic_DNA"/>
</dbReference>
<keyword evidence="3 7" id="KW-0812">Transmembrane</keyword>
<evidence type="ECO:0000256" key="7">
    <source>
        <dbReference type="SAM" id="Phobius"/>
    </source>
</evidence>
<sequence>MQLAQSSPAQPEASAAPATPATDLDQGTVQANVPDGEELLPGSLRLPVHVNARGVSLGIIATVAFVFALQWAQKFFVPLLLGIFIAYTLSPIVAWLERWHVKRAIGATLVTVAILVGMALTMQRVQGEFFNIIDELPALTHKVTRMITDNSGGQPSTIQQVQAAATEIEQAASNVGADAKRALRRQPLPPNAGSPSFRVMDWILAGSMSLAAFVSEATMVVFLVFFLLLAGDTFKRKLVKLTGPSLTRKKVTVHILEDINSSIQNYMFMLLVTNILLALLMWAALRAIGLENAGAWAVFAGLVHIMPYFGPLLITSATGLVAFLQFESLRMVLLVAGASLGIATLVGMVVTTWMTGKIAKMNAAAVFVSLLFWGWLWGMWGLLLGVPVVVVLKVVAERVEGMEVVAELLGE</sequence>
<evidence type="ECO:0000256" key="4">
    <source>
        <dbReference type="ARBA" id="ARBA00022989"/>
    </source>
</evidence>
<dbReference type="PANTHER" id="PTHR21716">
    <property type="entry name" value="TRANSMEMBRANE PROTEIN"/>
    <property type="match status" value="1"/>
</dbReference>
<feature type="transmembrane region" description="Helical" evidence="7">
    <location>
        <begin position="50"/>
        <end position="69"/>
    </location>
</feature>
<keyword evidence="4 7" id="KW-1133">Transmembrane helix</keyword>
<dbReference type="InterPro" id="IPR002549">
    <property type="entry name" value="AI-2E-like"/>
</dbReference>
<comment type="caution">
    <text evidence="8">The sequence shown here is derived from an EMBL/GenBank/DDBJ whole genome shotgun (WGS) entry which is preliminary data.</text>
</comment>
<accession>A0ABT2BM14</accession>
<evidence type="ECO:0000256" key="2">
    <source>
        <dbReference type="ARBA" id="ARBA00009773"/>
    </source>
</evidence>
<evidence type="ECO:0000256" key="5">
    <source>
        <dbReference type="ARBA" id="ARBA00023136"/>
    </source>
</evidence>
<keyword evidence="9" id="KW-1185">Reference proteome</keyword>
<evidence type="ECO:0000256" key="1">
    <source>
        <dbReference type="ARBA" id="ARBA00004141"/>
    </source>
</evidence>
<evidence type="ECO:0000256" key="6">
    <source>
        <dbReference type="SAM" id="MobiDB-lite"/>
    </source>
</evidence>
<feature type="transmembrane region" description="Helical" evidence="7">
    <location>
        <begin position="331"/>
        <end position="354"/>
    </location>
</feature>
<proteinExistence type="inferred from homology"/>
<evidence type="ECO:0000313" key="9">
    <source>
        <dbReference type="Proteomes" id="UP001205861"/>
    </source>
</evidence>
<dbReference type="Pfam" id="PF01594">
    <property type="entry name" value="AI-2E_transport"/>
    <property type="match status" value="1"/>
</dbReference>
<dbReference type="Proteomes" id="UP001205861">
    <property type="component" value="Unassembled WGS sequence"/>
</dbReference>
<evidence type="ECO:0000256" key="3">
    <source>
        <dbReference type="ARBA" id="ARBA00022692"/>
    </source>
</evidence>
<protein>
    <submittedName>
        <fullName evidence="8">AI-2E family transporter</fullName>
    </submittedName>
</protein>
<gene>
    <name evidence="8" type="ORF">NX773_12130</name>
</gene>
<feature type="transmembrane region" description="Helical" evidence="7">
    <location>
        <begin position="266"/>
        <end position="285"/>
    </location>
</feature>
<keyword evidence="5 7" id="KW-0472">Membrane</keyword>
<feature type="transmembrane region" description="Helical" evidence="7">
    <location>
        <begin position="75"/>
        <end position="96"/>
    </location>
</feature>
<dbReference type="PANTHER" id="PTHR21716:SF16">
    <property type="entry name" value="BLL1467 PROTEIN"/>
    <property type="match status" value="1"/>
</dbReference>
<evidence type="ECO:0000313" key="8">
    <source>
        <dbReference type="EMBL" id="MCS0608913.1"/>
    </source>
</evidence>
<comment type="subcellular location">
    <subcellularLocation>
        <location evidence="1">Membrane</location>
        <topology evidence="1">Multi-pass membrane protein</topology>
    </subcellularLocation>
</comment>
<feature type="region of interest" description="Disordered" evidence="6">
    <location>
        <begin position="1"/>
        <end position="28"/>
    </location>
</feature>
<feature type="transmembrane region" description="Helical" evidence="7">
    <location>
        <begin position="103"/>
        <end position="122"/>
    </location>
</feature>
<comment type="similarity">
    <text evidence="2">Belongs to the autoinducer-2 exporter (AI-2E) (TC 2.A.86) family.</text>
</comment>
<reference evidence="8 9" key="1">
    <citation type="submission" date="2022-08" db="EMBL/GenBank/DDBJ databases">
        <title>Reclassification of Massilia species as members of the genera Telluria, Duganella, Pseudoduganella, Mokoshia gen. nov. and Zemynaea gen. nov. using orthogonal and non-orthogonal genome-based approaches.</title>
        <authorList>
            <person name="Bowman J.P."/>
        </authorList>
    </citation>
    <scope>NUCLEOTIDE SEQUENCE [LARGE SCALE GENOMIC DNA]</scope>
    <source>
        <strain evidence="8 9">JCM 31607</strain>
    </source>
</reference>